<dbReference type="InterPro" id="IPR004704">
    <property type="entry name" value="PTS_IID_man"/>
</dbReference>
<feature type="transmembrane region" description="Helical" evidence="1">
    <location>
        <begin position="116"/>
        <end position="136"/>
    </location>
</feature>
<keyword evidence="1" id="KW-0812">Transmembrane</keyword>
<dbReference type="OrthoDB" id="9795582at2"/>
<name>A0A430ALZ2_9ENTE</name>
<feature type="transmembrane region" description="Helical" evidence="1">
    <location>
        <begin position="189"/>
        <end position="215"/>
    </location>
</feature>
<dbReference type="InterPro" id="IPR050303">
    <property type="entry name" value="GatZ_KbaZ_carbometab"/>
</dbReference>
<evidence type="ECO:0000256" key="1">
    <source>
        <dbReference type="SAM" id="Phobius"/>
    </source>
</evidence>
<keyword evidence="1" id="KW-1133">Transmembrane helix</keyword>
<dbReference type="PROSITE" id="PS51108">
    <property type="entry name" value="PTS_EIID"/>
    <property type="match status" value="1"/>
</dbReference>
<dbReference type="GO" id="GO:0009401">
    <property type="term" value="P:phosphoenolpyruvate-dependent sugar phosphotransferase system"/>
    <property type="evidence" value="ECO:0007669"/>
    <property type="project" value="InterPro"/>
</dbReference>
<evidence type="ECO:0000313" key="2">
    <source>
        <dbReference type="EMBL" id="RSU09105.1"/>
    </source>
</evidence>
<feature type="transmembrane region" description="Helical" evidence="1">
    <location>
        <begin position="142"/>
        <end position="168"/>
    </location>
</feature>
<keyword evidence="3" id="KW-1185">Reference proteome</keyword>
<accession>A0A430ALZ2</accession>
<keyword evidence="1" id="KW-0472">Membrane</keyword>
<dbReference type="PANTHER" id="PTHR32502:SF23">
    <property type="entry name" value="TRANSPORT PROTEIN, PTS SYSTEM"/>
    <property type="match status" value="1"/>
</dbReference>
<protein>
    <submittedName>
        <fullName evidence="2">PTS mannose transporter subunit IID</fullName>
    </submittedName>
</protein>
<dbReference type="GO" id="GO:0005886">
    <property type="term" value="C:plasma membrane"/>
    <property type="evidence" value="ECO:0007669"/>
    <property type="project" value="TreeGrafter"/>
</dbReference>
<feature type="transmembrane region" description="Helical" evidence="1">
    <location>
        <begin position="227"/>
        <end position="247"/>
    </location>
</feature>
<dbReference type="Proteomes" id="UP000286773">
    <property type="component" value="Unassembled WGS sequence"/>
</dbReference>
<organism evidence="2 3">
    <name type="scientific">Vagococcus acidifermentans</name>
    <dbReference type="NCBI Taxonomy" id="564710"/>
    <lineage>
        <taxon>Bacteria</taxon>
        <taxon>Bacillati</taxon>
        <taxon>Bacillota</taxon>
        <taxon>Bacilli</taxon>
        <taxon>Lactobacillales</taxon>
        <taxon>Enterococcaceae</taxon>
        <taxon>Vagococcus</taxon>
    </lineage>
</organism>
<proteinExistence type="predicted"/>
<dbReference type="PANTHER" id="PTHR32502">
    <property type="entry name" value="N-ACETYLGALACTOSAMINE PERMEASE II COMPONENT-RELATED"/>
    <property type="match status" value="1"/>
</dbReference>
<reference evidence="2 3" key="1">
    <citation type="submission" date="2017-05" db="EMBL/GenBank/DDBJ databases">
        <title>Vagococcus spp. assemblies.</title>
        <authorList>
            <person name="Gulvik C.A."/>
        </authorList>
    </citation>
    <scope>NUCLEOTIDE SEQUENCE [LARGE SCALE GENOMIC DNA]</scope>
    <source>
        <strain evidence="2 3">LMG 24798</strain>
    </source>
</reference>
<sequence>MMMTTSNTKQVTKKDLMKIFWRSLPMEFGWNYERQMHLAFAYMMSPLMKKLYGDDKQQYSESLERHMEFFNCTPQVVPFIGGVVSSMEETNAESEEFDISSINSIKTALMGPLSGIGDSIFIGTIRVIATGLAASLAEKGNILGPILFLLIYNIPAYFLRYFGVMYGYQLGVGYLTKIQESGLMEMFKTAASILGVMVIGAMTNEMVSINFVLGIGSGESAQTLQSILDGMIPGIMSLAVLYIFYVLNKRKVNVLWQILGAAIIGVALTWFGILG</sequence>
<gene>
    <name evidence="2" type="ORF">CBF27_13455</name>
</gene>
<dbReference type="EMBL" id="NGKC01000023">
    <property type="protein sequence ID" value="RSU09105.1"/>
    <property type="molecule type" value="Genomic_DNA"/>
</dbReference>
<evidence type="ECO:0000313" key="3">
    <source>
        <dbReference type="Proteomes" id="UP000286773"/>
    </source>
</evidence>
<dbReference type="Pfam" id="PF03613">
    <property type="entry name" value="EIID-AGA"/>
    <property type="match status" value="1"/>
</dbReference>
<comment type="caution">
    <text evidence="2">The sequence shown here is derived from an EMBL/GenBank/DDBJ whole genome shotgun (WGS) entry which is preliminary data.</text>
</comment>
<dbReference type="AlphaFoldDB" id="A0A430ALZ2"/>
<feature type="transmembrane region" description="Helical" evidence="1">
    <location>
        <begin position="254"/>
        <end position="273"/>
    </location>
</feature>